<gene>
    <name evidence="1" type="ORF">LCGC14_2010810</name>
</gene>
<sequence length="71" mass="8091">MMYTMNHYCTREKDGTVHVQNAVMGIMGQHHVHTPNDFAKWRKDVDNNAIEWLDCDPCDCGLKAGEVRAGK</sequence>
<name>A0A0F9HXM8_9ZZZZ</name>
<organism evidence="1">
    <name type="scientific">marine sediment metagenome</name>
    <dbReference type="NCBI Taxonomy" id="412755"/>
    <lineage>
        <taxon>unclassified sequences</taxon>
        <taxon>metagenomes</taxon>
        <taxon>ecological metagenomes</taxon>
    </lineage>
</organism>
<evidence type="ECO:0000313" key="1">
    <source>
        <dbReference type="EMBL" id="KKL79837.1"/>
    </source>
</evidence>
<proteinExistence type="predicted"/>
<reference evidence="1" key="1">
    <citation type="journal article" date="2015" name="Nature">
        <title>Complex archaea that bridge the gap between prokaryotes and eukaryotes.</title>
        <authorList>
            <person name="Spang A."/>
            <person name="Saw J.H."/>
            <person name="Jorgensen S.L."/>
            <person name="Zaremba-Niedzwiedzka K."/>
            <person name="Martijn J."/>
            <person name="Lind A.E."/>
            <person name="van Eijk R."/>
            <person name="Schleper C."/>
            <person name="Guy L."/>
            <person name="Ettema T.J."/>
        </authorList>
    </citation>
    <scope>NUCLEOTIDE SEQUENCE</scope>
</reference>
<comment type="caution">
    <text evidence="1">The sequence shown here is derived from an EMBL/GenBank/DDBJ whole genome shotgun (WGS) entry which is preliminary data.</text>
</comment>
<protein>
    <submittedName>
        <fullName evidence="1">Uncharacterized protein</fullName>
    </submittedName>
</protein>
<dbReference type="EMBL" id="LAZR01023050">
    <property type="protein sequence ID" value="KKL79837.1"/>
    <property type="molecule type" value="Genomic_DNA"/>
</dbReference>
<accession>A0A0F9HXM8</accession>
<dbReference type="AlphaFoldDB" id="A0A0F9HXM8"/>